<evidence type="ECO:0000313" key="1">
    <source>
        <dbReference type="EMBL" id="TLC97776.1"/>
    </source>
</evidence>
<gene>
    <name evidence="1" type="ORF">DSM106044_05432</name>
</gene>
<dbReference type="Proteomes" id="UP000306509">
    <property type="component" value="Unassembled WGS sequence"/>
</dbReference>
<comment type="caution">
    <text evidence="1">The sequence shown here is derived from an EMBL/GenBank/DDBJ whole genome shotgun (WGS) entry which is preliminary data.</text>
</comment>
<dbReference type="AlphaFoldDB" id="A0A4U8PZU0"/>
<evidence type="ECO:0000313" key="2">
    <source>
        <dbReference type="Proteomes" id="UP000306509"/>
    </source>
</evidence>
<keyword evidence="2" id="KW-1185">Reference proteome</keyword>
<protein>
    <submittedName>
        <fullName evidence="1">Uncharacterized protein</fullName>
    </submittedName>
</protein>
<accession>A0A4U8PZU0</accession>
<sequence>MENKLGLAVTRSFEGQDHIWKEQEAAITEDCPLLFLGCNAVI</sequence>
<proteinExistence type="predicted"/>
<reference evidence="1 2" key="1">
    <citation type="journal article" date="2019" name="Anaerobe">
        <title>Detection of Robinsoniella peoriensis in multiple bone samples of a trauma patient.</title>
        <authorList>
            <person name="Schrottner P."/>
            <person name="Hartwich K."/>
            <person name="Bunk B."/>
            <person name="Schober I."/>
            <person name="Helbig S."/>
            <person name="Rudolph W.W."/>
            <person name="Gunzer F."/>
        </authorList>
    </citation>
    <scope>NUCLEOTIDE SEQUENCE [LARGE SCALE GENOMIC DNA]</scope>
    <source>
        <strain evidence="1 2">DSM 106044</strain>
    </source>
</reference>
<dbReference type="RefSeq" id="WP_274595951.1">
    <property type="nucleotide sequence ID" value="NZ_CABMJZ010000016.1"/>
</dbReference>
<organism evidence="1 2">
    <name type="scientific">Robinsoniella peoriensis</name>
    <dbReference type="NCBI Taxonomy" id="180332"/>
    <lineage>
        <taxon>Bacteria</taxon>
        <taxon>Bacillati</taxon>
        <taxon>Bacillota</taxon>
        <taxon>Clostridia</taxon>
        <taxon>Lachnospirales</taxon>
        <taxon>Lachnospiraceae</taxon>
        <taxon>Robinsoniella</taxon>
    </lineage>
</organism>
<dbReference type="EMBL" id="QGQD01000110">
    <property type="protein sequence ID" value="TLC97776.1"/>
    <property type="molecule type" value="Genomic_DNA"/>
</dbReference>
<name>A0A4U8PZU0_9FIRM</name>